<dbReference type="PANTHER" id="PTHR37418:SF2">
    <property type="entry name" value="3-KETO-5-AMINOHEXANOATE CLEAVAGE ENZYME"/>
    <property type="match status" value="1"/>
</dbReference>
<protein>
    <submittedName>
        <fullName evidence="5">3-keto-5-aminohexanoate cleavage enzyme</fullName>
    </submittedName>
</protein>
<sequence>MNTDVIISCAITGAGDTVGRHPAIPVTPKQIADSAIEAAKAGAAIAHLHVRDPETGKAGRKLEHYREAVARIRDSGVDVVINLTAGMGGDFFFDPQNPRTGGHGTDIANAAERVAHVEELRPEICTLDCGSLNFGDGLFMATGDLLREMAERIQAVGVKPEIECFELGHIWLAKDLIKRGLIDAPPMFQLCLGIPWGAEATTETMVAMRNHLPAGANWAAFAIGRMQMPFVAQSMLLGGNVRVGLEDNIWLDRGVHASNESLTMRAKEVVERLGGRTLTPAEARDKLGLKKQK</sequence>
<gene>
    <name evidence="5" type="ORF">GCM10007874_38690</name>
</gene>
<evidence type="ECO:0000313" key="5">
    <source>
        <dbReference type="EMBL" id="GLS20852.1"/>
    </source>
</evidence>
<evidence type="ECO:0000313" key="6">
    <source>
        <dbReference type="Proteomes" id="UP001156882"/>
    </source>
</evidence>
<dbReference type="InterPro" id="IPR013785">
    <property type="entry name" value="Aldolase_TIM"/>
</dbReference>
<keyword evidence="3" id="KW-0479">Metal-binding</keyword>
<reference evidence="6" key="1">
    <citation type="journal article" date="2019" name="Int. J. Syst. Evol. Microbiol.">
        <title>The Global Catalogue of Microorganisms (GCM) 10K type strain sequencing project: providing services to taxonomists for standard genome sequencing and annotation.</title>
        <authorList>
            <consortium name="The Broad Institute Genomics Platform"/>
            <consortium name="The Broad Institute Genome Sequencing Center for Infectious Disease"/>
            <person name="Wu L."/>
            <person name="Ma J."/>
        </authorList>
    </citation>
    <scope>NUCLEOTIDE SEQUENCE [LARGE SCALE GENOMIC DNA]</scope>
    <source>
        <strain evidence="6">NBRC 101365</strain>
    </source>
</reference>
<keyword evidence="4" id="KW-0862">Zinc</keyword>
<comment type="cofactor">
    <cofactor evidence="1">
        <name>Zn(2+)</name>
        <dbReference type="ChEBI" id="CHEBI:29105"/>
    </cofactor>
</comment>
<dbReference type="PANTHER" id="PTHR37418">
    <property type="entry name" value="3-KETO-5-AMINOHEXANOATE CLEAVAGE ENZYME-RELATED"/>
    <property type="match status" value="1"/>
</dbReference>
<evidence type="ECO:0000256" key="2">
    <source>
        <dbReference type="ARBA" id="ARBA00022679"/>
    </source>
</evidence>
<evidence type="ECO:0000256" key="4">
    <source>
        <dbReference type="ARBA" id="ARBA00022833"/>
    </source>
</evidence>
<dbReference type="RefSeq" id="WP_284313931.1">
    <property type="nucleotide sequence ID" value="NZ_BSPC01000035.1"/>
</dbReference>
<accession>A0ABQ6CKH4</accession>
<evidence type="ECO:0000256" key="3">
    <source>
        <dbReference type="ARBA" id="ARBA00022723"/>
    </source>
</evidence>
<dbReference type="InterPro" id="IPR008567">
    <property type="entry name" value="BKACE"/>
</dbReference>
<proteinExistence type="predicted"/>
<name>A0ABQ6CKH4_9HYPH</name>
<keyword evidence="2" id="KW-0808">Transferase</keyword>
<comment type="caution">
    <text evidence="5">The sequence shown here is derived from an EMBL/GenBank/DDBJ whole genome shotgun (WGS) entry which is preliminary data.</text>
</comment>
<dbReference type="Pfam" id="PF05853">
    <property type="entry name" value="BKACE"/>
    <property type="match status" value="1"/>
</dbReference>
<dbReference type="Proteomes" id="UP001156882">
    <property type="component" value="Unassembled WGS sequence"/>
</dbReference>
<evidence type="ECO:0000256" key="1">
    <source>
        <dbReference type="ARBA" id="ARBA00001947"/>
    </source>
</evidence>
<organism evidence="5 6">
    <name type="scientific">Labrys miyagiensis</name>
    <dbReference type="NCBI Taxonomy" id="346912"/>
    <lineage>
        <taxon>Bacteria</taxon>
        <taxon>Pseudomonadati</taxon>
        <taxon>Pseudomonadota</taxon>
        <taxon>Alphaproteobacteria</taxon>
        <taxon>Hyphomicrobiales</taxon>
        <taxon>Xanthobacteraceae</taxon>
        <taxon>Labrys</taxon>
    </lineage>
</organism>
<dbReference type="Gene3D" id="3.20.20.70">
    <property type="entry name" value="Aldolase class I"/>
    <property type="match status" value="1"/>
</dbReference>
<keyword evidence="6" id="KW-1185">Reference proteome</keyword>
<dbReference type="EMBL" id="BSPC01000035">
    <property type="protein sequence ID" value="GLS20852.1"/>
    <property type="molecule type" value="Genomic_DNA"/>
</dbReference>